<feature type="transmembrane region" description="Helical" evidence="1">
    <location>
        <begin position="78"/>
        <end position="99"/>
    </location>
</feature>
<feature type="transmembrane region" description="Helical" evidence="1">
    <location>
        <begin position="6"/>
        <end position="30"/>
    </location>
</feature>
<feature type="transmembrane region" description="Helical" evidence="1">
    <location>
        <begin position="42"/>
        <end position="66"/>
    </location>
</feature>
<feature type="transmembrane region" description="Helical" evidence="1">
    <location>
        <begin position="204"/>
        <end position="223"/>
    </location>
</feature>
<name>A0A543HYV4_9MICO</name>
<organism evidence="2 3">
    <name type="scientific">Klugiella xanthotipulae</name>
    <dbReference type="NCBI Taxonomy" id="244735"/>
    <lineage>
        <taxon>Bacteria</taxon>
        <taxon>Bacillati</taxon>
        <taxon>Actinomycetota</taxon>
        <taxon>Actinomycetes</taxon>
        <taxon>Micrococcales</taxon>
        <taxon>Microbacteriaceae</taxon>
        <taxon>Klugiella</taxon>
    </lineage>
</organism>
<comment type="caution">
    <text evidence="2">The sequence shown here is derived from an EMBL/GenBank/DDBJ whole genome shotgun (WGS) entry which is preliminary data.</text>
</comment>
<evidence type="ECO:0000256" key="1">
    <source>
        <dbReference type="SAM" id="Phobius"/>
    </source>
</evidence>
<dbReference type="AlphaFoldDB" id="A0A543HYV4"/>
<dbReference type="InterPro" id="IPR021315">
    <property type="entry name" value="Gap/Sap"/>
</dbReference>
<feature type="transmembrane region" description="Helical" evidence="1">
    <location>
        <begin position="139"/>
        <end position="157"/>
    </location>
</feature>
<feature type="transmembrane region" description="Helical" evidence="1">
    <location>
        <begin position="163"/>
        <end position="183"/>
    </location>
</feature>
<dbReference type="EMBL" id="VFPN01000002">
    <property type="protein sequence ID" value="TQM63533.1"/>
    <property type="molecule type" value="Genomic_DNA"/>
</dbReference>
<dbReference type="RefSeq" id="WP_141917664.1">
    <property type="nucleotide sequence ID" value="NZ_BAAAYS010000011.1"/>
</dbReference>
<sequence length="226" mass="23599">MNGILAELFALSLGVAISPVPIMGTVLLLVSPRSASASVGFAFGWISGIAVAVTGFTLLAALIPVSAAAREPADAPPVWGYLQIGLGAALIVVTLVQWLRRPRDGAAQLPRWVSAVDRLTTARAVLIGFVYSALRPKNLLIAVASGVVISAPGLSLAERIVAIAVYSVLASVTIAAPIMAYFWGNRRVEAGLETLSDWLLRYSAAVTSVAMLMLAGILLWSGLTHL</sequence>
<gene>
    <name evidence="2" type="ORF">FB466_1798</name>
</gene>
<dbReference type="OrthoDB" id="4753036at2"/>
<accession>A0A543HYV4</accession>
<dbReference type="Pfam" id="PF11139">
    <property type="entry name" value="SfLAP"/>
    <property type="match status" value="1"/>
</dbReference>
<keyword evidence="1" id="KW-1133">Transmembrane helix</keyword>
<keyword evidence="1" id="KW-0812">Transmembrane</keyword>
<protein>
    <submittedName>
        <fullName evidence="2">Sap-like sulfolipid-1-addressing protein</fullName>
    </submittedName>
</protein>
<keyword evidence="1" id="KW-0472">Membrane</keyword>
<dbReference type="Proteomes" id="UP000318331">
    <property type="component" value="Unassembled WGS sequence"/>
</dbReference>
<evidence type="ECO:0000313" key="2">
    <source>
        <dbReference type="EMBL" id="TQM63533.1"/>
    </source>
</evidence>
<keyword evidence="3" id="KW-1185">Reference proteome</keyword>
<proteinExistence type="predicted"/>
<evidence type="ECO:0000313" key="3">
    <source>
        <dbReference type="Proteomes" id="UP000318331"/>
    </source>
</evidence>
<reference evidence="2 3" key="1">
    <citation type="submission" date="2019-06" db="EMBL/GenBank/DDBJ databases">
        <title>Sequencing the genomes of 1000 actinobacteria strains.</title>
        <authorList>
            <person name="Klenk H.-P."/>
        </authorList>
    </citation>
    <scope>NUCLEOTIDE SEQUENCE [LARGE SCALE GENOMIC DNA]</scope>
    <source>
        <strain evidence="2 3">DSM 18031</strain>
    </source>
</reference>